<organism evidence="1 2">
    <name type="scientific">Miscanthus lutarioriparius</name>
    <dbReference type="NCBI Taxonomy" id="422564"/>
    <lineage>
        <taxon>Eukaryota</taxon>
        <taxon>Viridiplantae</taxon>
        <taxon>Streptophyta</taxon>
        <taxon>Embryophyta</taxon>
        <taxon>Tracheophyta</taxon>
        <taxon>Spermatophyta</taxon>
        <taxon>Magnoliopsida</taxon>
        <taxon>Liliopsida</taxon>
        <taxon>Poales</taxon>
        <taxon>Poaceae</taxon>
        <taxon>PACMAD clade</taxon>
        <taxon>Panicoideae</taxon>
        <taxon>Andropogonodae</taxon>
        <taxon>Andropogoneae</taxon>
        <taxon>Saccharinae</taxon>
        <taxon>Miscanthus</taxon>
    </lineage>
</organism>
<sequence>MAAEMMLESIEEMTTNVDAVQERGLADILARNGDAEYLAKCGLAGAGASDRATFRPKVPMATSDDLKRTTCAITNGDRSPILSSSVHPISEFNERGLADILARNGDAEYLAKCGLAGAGDSDRATFRPKVPMATYDDLKQYNLRIANGDRSPILSGSVHPISEFNVSSGTSDGEPKLIPAVKDEERGLADILARNGDAEYLAKCGLAGAGASDRATFRPKVPMATYDDLKQYNLRIANGDRSPILSGSVHPISEFNVCSGTSDGEPKLISAVKDEERGLADILARNGDAEYLAKCGLAGAGTSDRATFRPKVPMATYDDLKLYNLRIANGDRSPILSGSVHPISEFNVSSGMSDGEPKLISAVKDEERGLADILARNGDAEYLAKCGLAGAGTSDRATFRPKVPMATYDDLKQYNLRIANGDRSPILSGSVHPISEFNVSSGTSDGEPKLISAVKDEERGLADILARNGDAEYLAKCGLAGAGASDRATFRPKVPMATYDDLKQYNLRIANGDRSPILSGSVHPISEFNVSSGTSDGEPKLISAVKDEVDCRMLLHGLVMAVTNQ</sequence>
<dbReference type="Pfam" id="PF03321">
    <property type="entry name" value="GH3"/>
    <property type="match status" value="5"/>
</dbReference>
<dbReference type="EMBL" id="CAJGYO010000865">
    <property type="protein sequence ID" value="CAD6343987.1"/>
    <property type="molecule type" value="Genomic_DNA"/>
</dbReference>
<evidence type="ECO:0000313" key="1">
    <source>
        <dbReference type="EMBL" id="CAD6343987.1"/>
    </source>
</evidence>
<dbReference type="GO" id="GO:0005737">
    <property type="term" value="C:cytoplasm"/>
    <property type="evidence" value="ECO:0007669"/>
    <property type="project" value="TreeGrafter"/>
</dbReference>
<dbReference type="PANTHER" id="PTHR31901">
    <property type="entry name" value="GH3 DOMAIN-CONTAINING PROTEIN"/>
    <property type="match status" value="1"/>
</dbReference>
<reference evidence="1" key="1">
    <citation type="submission" date="2020-10" db="EMBL/GenBank/DDBJ databases">
        <authorList>
            <person name="Han B."/>
            <person name="Lu T."/>
            <person name="Zhao Q."/>
            <person name="Huang X."/>
            <person name="Zhao Y."/>
        </authorList>
    </citation>
    <scope>NUCLEOTIDE SEQUENCE</scope>
</reference>
<keyword evidence="2" id="KW-1185">Reference proteome</keyword>
<gene>
    <name evidence="1" type="ORF">NCGR_LOCUS68085</name>
</gene>
<protein>
    <submittedName>
        <fullName evidence="1">Uncharacterized protein</fullName>
    </submittedName>
</protein>
<dbReference type="OrthoDB" id="10004661at2759"/>
<dbReference type="AlphaFoldDB" id="A0A811SS73"/>
<comment type="caution">
    <text evidence="1">The sequence shown here is derived from an EMBL/GenBank/DDBJ whole genome shotgun (WGS) entry which is preliminary data.</text>
</comment>
<dbReference type="InterPro" id="IPR004993">
    <property type="entry name" value="GH3"/>
</dbReference>
<dbReference type="GO" id="GO:0016881">
    <property type="term" value="F:acid-amino acid ligase activity"/>
    <property type="evidence" value="ECO:0007669"/>
    <property type="project" value="TreeGrafter"/>
</dbReference>
<dbReference type="PANTHER" id="PTHR31901:SF60">
    <property type="match status" value="1"/>
</dbReference>
<accession>A0A811SS73</accession>
<evidence type="ECO:0000313" key="2">
    <source>
        <dbReference type="Proteomes" id="UP000604825"/>
    </source>
</evidence>
<dbReference type="Proteomes" id="UP000604825">
    <property type="component" value="Unassembled WGS sequence"/>
</dbReference>
<name>A0A811SS73_9POAL</name>
<proteinExistence type="predicted"/>